<comment type="caution">
    <text evidence="3">The sequence shown here is derived from an EMBL/GenBank/DDBJ whole genome shotgun (WGS) entry which is preliminary data.</text>
</comment>
<evidence type="ECO:0000256" key="1">
    <source>
        <dbReference type="SAM" id="Phobius"/>
    </source>
</evidence>
<feature type="domain" description="Nucleoside transporter/FeoB GTPase Gate" evidence="2">
    <location>
        <begin position="23"/>
        <end position="104"/>
    </location>
</feature>
<proteinExistence type="predicted"/>
<name>A0A8J6NYI6_9BACT</name>
<dbReference type="AlphaFoldDB" id="A0A8J6NYI6"/>
<dbReference type="Proteomes" id="UP000605201">
    <property type="component" value="Unassembled WGS sequence"/>
</dbReference>
<keyword evidence="1" id="KW-0472">Membrane</keyword>
<evidence type="ECO:0000259" key="2">
    <source>
        <dbReference type="Pfam" id="PF07670"/>
    </source>
</evidence>
<dbReference type="Pfam" id="PF07670">
    <property type="entry name" value="Gate"/>
    <property type="match status" value="1"/>
</dbReference>
<protein>
    <submittedName>
        <fullName evidence="3">Nucleoside recognition domain-containing protein</fullName>
    </submittedName>
</protein>
<evidence type="ECO:0000313" key="3">
    <source>
        <dbReference type="EMBL" id="MBC8432339.1"/>
    </source>
</evidence>
<keyword evidence="1" id="KW-1133">Transmembrane helix</keyword>
<feature type="transmembrane region" description="Helical" evidence="1">
    <location>
        <begin position="283"/>
        <end position="304"/>
    </location>
</feature>
<accession>A0A8J6NYI6</accession>
<organism evidence="3 4">
    <name type="scientific">Candidatus Desulfatibia vada</name>
    <dbReference type="NCBI Taxonomy" id="2841696"/>
    <lineage>
        <taxon>Bacteria</taxon>
        <taxon>Pseudomonadati</taxon>
        <taxon>Thermodesulfobacteriota</taxon>
        <taxon>Desulfobacteria</taxon>
        <taxon>Desulfobacterales</taxon>
        <taxon>Desulfobacterales incertae sedis</taxon>
        <taxon>Candidatus Desulfatibia</taxon>
    </lineage>
</organism>
<dbReference type="EMBL" id="JACNIG010000217">
    <property type="protein sequence ID" value="MBC8432339.1"/>
    <property type="molecule type" value="Genomic_DNA"/>
</dbReference>
<gene>
    <name evidence="3" type="ORF">H8D96_10515</name>
</gene>
<feature type="transmembrane region" description="Helical" evidence="1">
    <location>
        <begin position="171"/>
        <end position="193"/>
    </location>
</feature>
<sequence>MQNIQRTVKQSLRSGVKKGLSGFIWMLKILIPISFLTALLEYSGWLYKIDFLLRPGMNLLDLPPVAALPLIVGMLTGIYGCIAVMAMLPLTIVQMTLVANFVLISHNLIQEGVIQGKSGLNPVRATLVRLTASIVTVMAISFFLKPDSAGPAPIGASVAAHPLLLIMLKSWFVAMLYLSFKIFVIIMVLMIILETMKSFNLIPHIVKILTPLLKTMGLDQRVGILWLTATVFGVAYGGAVIVEEAKEGYLTARELERLHFSIGINHSMVEDPALFLPLGLSAFWLWVPRLITAIIAVRLYDLYYKIKGMYKSPKSVPIPKK</sequence>
<feature type="transmembrane region" description="Helical" evidence="1">
    <location>
        <begin position="222"/>
        <end position="242"/>
    </location>
</feature>
<feature type="transmembrane region" description="Helical" evidence="1">
    <location>
        <begin position="20"/>
        <end position="45"/>
    </location>
</feature>
<dbReference type="InterPro" id="IPR011642">
    <property type="entry name" value="Gate_dom"/>
</dbReference>
<feature type="transmembrane region" description="Helical" evidence="1">
    <location>
        <begin position="127"/>
        <end position="144"/>
    </location>
</feature>
<evidence type="ECO:0000313" key="4">
    <source>
        <dbReference type="Proteomes" id="UP000605201"/>
    </source>
</evidence>
<reference evidence="3 4" key="1">
    <citation type="submission" date="2020-08" db="EMBL/GenBank/DDBJ databases">
        <title>Bridging the membrane lipid divide: bacteria of the FCB group superphylum have the potential to synthesize archaeal ether lipids.</title>
        <authorList>
            <person name="Villanueva L."/>
            <person name="Von Meijenfeldt F.A.B."/>
            <person name="Westbye A.B."/>
            <person name="Yadav S."/>
            <person name="Hopmans E.C."/>
            <person name="Dutilh B.E."/>
            <person name="Sinninghe Damste J.S."/>
        </authorList>
    </citation>
    <scope>NUCLEOTIDE SEQUENCE [LARGE SCALE GENOMIC DNA]</scope>
    <source>
        <strain evidence="3">NIOZ-UU17</strain>
    </source>
</reference>
<keyword evidence="1" id="KW-0812">Transmembrane</keyword>